<keyword evidence="2" id="KW-0472">Membrane</keyword>
<feature type="region of interest" description="Disordered" evidence="1">
    <location>
        <begin position="306"/>
        <end position="326"/>
    </location>
</feature>
<gene>
    <name evidence="3" type="ORF">H9763_08145</name>
</gene>
<feature type="transmembrane region" description="Helical" evidence="2">
    <location>
        <begin position="22"/>
        <end position="41"/>
    </location>
</feature>
<feature type="transmembrane region" description="Helical" evidence="2">
    <location>
        <begin position="85"/>
        <end position="107"/>
    </location>
</feature>
<reference evidence="3" key="1">
    <citation type="journal article" date="2021" name="PeerJ">
        <title>Extensive microbial diversity within the chicken gut microbiome revealed by metagenomics and culture.</title>
        <authorList>
            <person name="Gilroy R."/>
            <person name="Ravi A."/>
            <person name="Getino M."/>
            <person name="Pursley I."/>
            <person name="Horton D.L."/>
            <person name="Alikhan N.F."/>
            <person name="Baker D."/>
            <person name="Gharbi K."/>
            <person name="Hall N."/>
            <person name="Watson M."/>
            <person name="Adriaenssens E.M."/>
            <person name="Foster-Nyarko E."/>
            <person name="Jarju S."/>
            <person name="Secka A."/>
            <person name="Antonio M."/>
            <person name="Oren A."/>
            <person name="Chaudhuri R.R."/>
            <person name="La Ragione R."/>
            <person name="Hildebrand F."/>
            <person name="Pallen M.J."/>
        </authorList>
    </citation>
    <scope>NUCLEOTIDE SEQUENCE</scope>
    <source>
        <strain evidence="3">USAMLcec3-2134</strain>
    </source>
</reference>
<dbReference type="Proteomes" id="UP000886883">
    <property type="component" value="Unassembled WGS sequence"/>
</dbReference>
<evidence type="ECO:0000313" key="3">
    <source>
        <dbReference type="EMBL" id="HJB91423.1"/>
    </source>
</evidence>
<comment type="caution">
    <text evidence="3">The sequence shown here is derived from an EMBL/GenBank/DDBJ whole genome shotgun (WGS) entry which is preliminary data.</text>
</comment>
<reference evidence="3" key="2">
    <citation type="submission" date="2021-04" db="EMBL/GenBank/DDBJ databases">
        <authorList>
            <person name="Gilroy R."/>
        </authorList>
    </citation>
    <scope>NUCLEOTIDE SEQUENCE</scope>
    <source>
        <strain evidence="3">USAMLcec3-2134</strain>
    </source>
</reference>
<feature type="transmembrane region" description="Helical" evidence="2">
    <location>
        <begin position="128"/>
        <end position="156"/>
    </location>
</feature>
<evidence type="ECO:0000256" key="1">
    <source>
        <dbReference type="SAM" id="MobiDB-lite"/>
    </source>
</evidence>
<sequence length="326" mass="36069">MMTNLLVMREYIKSFYSKYEEFIVPALKFALALILLISINSRLGYMESINNPALVLVAALLCSFLPLGMTAFLCGAFLLLHVVALSLECTAVLLLAYLFILVFYFRFSPKSHLILLLTPLFFLWKIPYVMPLAAGMFGTPAAAVAVVCGVVIYYVLAYVTGNAAALGAAEADSMLQRFRDVTAGVAQNREMMIVAVAFAITVLLVYGIRRMSINYSRAVAVLVGTLADIVMLLVGDLMYDANFDIGAVILGSVAGAALALLMQFFHFNLDYARTEKVQFEDDEYYYYVKAVPKMAVAAPEKRVKRITTQRAHQSVRRSHTRGRSGK</sequence>
<proteinExistence type="predicted"/>
<protein>
    <submittedName>
        <fullName evidence="3">Uncharacterized protein</fullName>
    </submittedName>
</protein>
<dbReference type="AlphaFoldDB" id="A0A9D2MR37"/>
<feature type="transmembrane region" description="Helical" evidence="2">
    <location>
        <begin position="245"/>
        <end position="265"/>
    </location>
</feature>
<accession>A0A9D2MR37</accession>
<evidence type="ECO:0000256" key="2">
    <source>
        <dbReference type="SAM" id="Phobius"/>
    </source>
</evidence>
<keyword evidence="2" id="KW-1133">Transmembrane helix</keyword>
<evidence type="ECO:0000313" key="4">
    <source>
        <dbReference type="Proteomes" id="UP000886883"/>
    </source>
</evidence>
<dbReference type="EMBL" id="DWXE01000028">
    <property type="protein sequence ID" value="HJB91423.1"/>
    <property type="molecule type" value="Genomic_DNA"/>
</dbReference>
<name>A0A9D2MR37_9FIRM</name>
<organism evidence="3 4">
    <name type="scientific">Candidatus Eisenbergiella merdigallinarum</name>
    <dbReference type="NCBI Taxonomy" id="2838552"/>
    <lineage>
        <taxon>Bacteria</taxon>
        <taxon>Bacillati</taxon>
        <taxon>Bacillota</taxon>
        <taxon>Clostridia</taxon>
        <taxon>Lachnospirales</taxon>
        <taxon>Lachnospiraceae</taxon>
        <taxon>Eisenbergiella</taxon>
    </lineage>
</organism>
<feature type="transmembrane region" description="Helical" evidence="2">
    <location>
        <begin position="220"/>
        <end position="239"/>
    </location>
</feature>
<feature type="transmembrane region" description="Helical" evidence="2">
    <location>
        <begin position="53"/>
        <end position="79"/>
    </location>
</feature>
<keyword evidence="2" id="KW-0812">Transmembrane</keyword>
<feature type="transmembrane region" description="Helical" evidence="2">
    <location>
        <begin position="191"/>
        <end position="208"/>
    </location>
</feature>